<keyword evidence="6" id="KW-0564">Palmitate</keyword>
<evidence type="ECO:0000256" key="5">
    <source>
        <dbReference type="ARBA" id="ARBA00023136"/>
    </source>
</evidence>
<keyword evidence="7" id="KW-0449">Lipoprotein</keyword>
<evidence type="ECO:0000313" key="14">
    <source>
        <dbReference type="Proteomes" id="UP000800235"/>
    </source>
</evidence>
<proteinExistence type="inferred from homology"/>
<comment type="subcellular location">
    <subcellularLocation>
        <location evidence="1">Membrane</location>
        <topology evidence="1">Multi-pass membrane protein</topology>
    </subcellularLocation>
</comment>
<protein>
    <recommendedName>
        <fullName evidence="11">Palmitoyltransferase</fullName>
        <ecNumber evidence="11">2.3.1.225</ecNumber>
    </recommendedName>
</protein>
<sequence length="360" mass="40813">MTSTALAAERWIARSIPPFLLGITGYSIYVVVYSLSIDYLLLESLKTSAAIAILVVYFTLFLPYIFAFIRLLSTMADPGYIPIIHSKSKSKEKALWLDRDGVLEGTVLPPRGIERFYAKDAFICDARGLPKFCDRGCYNWKPARTHHCSQVGRCVRRMDHFCPWVGGVVAEGNTNFFIQFTFYAALFCGFILGVMIWALVDSKGRLNGHWIAMCACAGLFGFMALGLFAVTTFQNEVKNVTTVEGYARDNFSSVFVAVYLPHGYTPRHDKKPPLAIITYPLPRESLPDVLRKTFAVIECGTNDRLWDLGSWLENLKSVMGERYIDWFIPIRRSPCCSRGGDDYDYPFGRALRKRKREYGL</sequence>
<dbReference type="GO" id="GO:0005794">
    <property type="term" value="C:Golgi apparatus"/>
    <property type="evidence" value="ECO:0007669"/>
    <property type="project" value="TreeGrafter"/>
</dbReference>
<evidence type="ECO:0000256" key="2">
    <source>
        <dbReference type="ARBA" id="ARBA00022679"/>
    </source>
</evidence>
<dbReference type="OrthoDB" id="331948at2759"/>
<dbReference type="GO" id="GO:0019706">
    <property type="term" value="F:protein-cysteine S-palmitoyltransferase activity"/>
    <property type="evidence" value="ECO:0007669"/>
    <property type="project" value="UniProtKB-EC"/>
</dbReference>
<evidence type="ECO:0000259" key="12">
    <source>
        <dbReference type="Pfam" id="PF01529"/>
    </source>
</evidence>
<feature type="transmembrane region" description="Helical" evidence="11">
    <location>
        <begin position="210"/>
        <end position="230"/>
    </location>
</feature>
<keyword evidence="5 11" id="KW-0472">Membrane</keyword>
<feature type="transmembrane region" description="Helical" evidence="11">
    <location>
        <begin position="49"/>
        <end position="69"/>
    </location>
</feature>
<dbReference type="PANTHER" id="PTHR22883:SF23">
    <property type="entry name" value="PALMITOYLTRANSFERASE ZDHHC6"/>
    <property type="match status" value="1"/>
</dbReference>
<organism evidence="13 14">
    <name type="scientific">Tothia fuscella</name>
    <dbReference type="NCBI Taxonomy" id="1048955"/>
    <lineage>
        <taxon>Eukaryota</taxon>
        <taxon>Fungi</taxon>
        <taxon>Dikarya</taxon>
        <taxon>Ascomycota</taxon>
        <taxon>Pezizomycotina</taxon>
        <taxon>Dothideomycetes</taxon>
        <taxon>Pleosporomycetidae</taxon>
        <taxon>Venturiales</taxon>
        <taxon>Cylindrosympodiaceae</taxon>
        <taxon>Tothia</taxon>
    </lineage>
</organism>
<dbReference type="GO" id="GO:0016020">
    <property type="term" value="C:membrane"/>
    <property type="evidence" value="ECO:0007669"/>
    <property type="project" value="UniProtKB-SubCell"/>
</dbReference>
<evidence type="ECO:0000256" key="10">
    <source>
        <dbReference type="ARBA" id="ARBA00048048"/>
    </source>
</evidence>
<dbReference type="GO" id="GO:0005783">
    <property type="term" value="C:endoplasmic reticulum"/>
    <property type="evidence" value="ECO:0007669"/>
    <property type="project" value="TreeGrafter"/>
</dbReference>
<accession>A0A9P4TZH0</accession>
<evidence type="ECO:0000256" key="6">
    <source>
        <dbReference type="ARBA" id="ARBA00023139"/>
    </source>
</evidence>
<reference evidence="13" key="1">
    <citation type="journal article" date="2020" name="Stud. Mycol.">
        <title>101 Dothideomycetes genomes: a test case for predicting lifestyles and emergence of pathogens.</title>
        <authorList>
            <person name="Haridas S."/>
            <person name="Albert R."/>
            <person name="Binder M."/>
            <person name="Bloem J."/>
            <person name="Labutti K."/>
            <person name="Salamov A."/>
            <person name="Andreopoulos B."/>
            <person name="Baker S."/>
            <person name="Barry K."/>
            <person name="Bills G."/>
            <person name="Bluhm B."/>
            <person name="Cannon C."/>
            <person name="Castanera R."/>
            <person name="Culley D."/>
            <person name="Daum C."/>
            <person name="Ezra D."/>
            <person name="Gonzalez J."/>
            <person name="Henrissat B."/>
            <person name="Kuo A."/>
            <person name="Liang C."/>
            <person name="Lipzen A."/>
            <person name="Lutzoni F."/>
            <person name="Magnuson J."/>
            <person name="Mondo S."/>
            <person name="Nolan M."/>
            <person name="Ohm R."/>
            <person name="Pangilinan J."/>
            <person name="Park H.-J."/>
            <person name="Ramirez L."/>
            <person name="Alfaro M."/>
            <person name="Sun H."/>
            <person name="Tritt A."/>
            <person name="Yoshinaga Y."/>
            <person name="Zwiers L.-H."/>
            <person name="Turgeon B."/>
            <person name="Goodwin S."/>
            <person name="Spatafora J."/>
            <person name="Crous P."/>
            <person name="Grigoriev I."/>
        </authorList>
    </citation>
    <scope>NUCLEOTIDE SEQUENCE</scope>
    <source>
        <strain evidence="13">CBS 130266</strain>
    </source>
</reference>
<keyword evidence="4 11" id="KW-1133">Transmembrane helix</keyword>
<feature type="domain" description="Palmitoyltransferase DHHC" evidence="12">
    <location>
        <begin position="131"/>
        <end position="246"/>
    </location>
</feature>
<comment type="similarity">
    <text evidence="9">Belongs to the DHHC palmitoyltransferase family. PFA5 subfamily.</text>
</comment>
<evidence type="ECO:0000256" key="11">
    <source>
        <dbReference type="RuleBase" id="RU079119"/>
    </source>
</evidence>
<comment type="domain">
    <text evidence="11">The DHHC domain is required for palmitoyltransferase activity.</text>
</comment>
<keyword evidence="14" id="KW-1185">Reference proteome</keyword>
<dbReference type="InterPro" id="IPR039859">
    <property type="entry name" value="PFA4/ZDH16/20/ERF2-like"/>
</dbReference>
<comment type="catalytic activity">
    <reaction evidence="10 11">
        <text>L-cysteinyl-[protein] + hexadecanoyl-CoA = S-hexadecanoyl-L-cysteinyl-[protein] + CoA</text>
        <dbReference type="Rhea" id="RHEA:36683"/>
        <dbReference type="Rhea" id="RHEA-COMP:10131"/>
        <dbReference type="Rhea" id="RHEA-COMP:11032"/>
        <dbReference type="ChEBI" id="CHEBI:29950"/>
        <dbReference type="ChEBI" id="CHEBI:57287"/>
        <dbReference type="ChEBI" id="CHEBI:57379"/>
        <dbReference type="ChEBI" id="CHEBI:74151"/>
        <dbReference type="EC" id="2.3.1.225"/>
    </reaction>
</comment>
<dbReference type="Pfam" id="PF01529">
    <property type="entry name" value="DHHC"/>
    <property type="match status" value="1"/>
</dbReference>
<evidence type="ECO:0000256" key="3">
    <source>
        <dbReference type="ARBA" id="ARBA00022692"/>
    </source>
</evidence>
<comment type="caution">
    <text evidence="13">The sequence shown here is derived from an EMBL/GenBank/DDBJ whole genome shotgun (WGS) entry which is preliminary data.</text>
</comment>
<dbReference type="EMBL" id="MU007032">
    <property type="protein sequence ID" value="KAF2431391.1"/>
    <property type="molecule type" value="Genomic_DNA"/>
</dbReference>
<dbReference type="AlphaFoldDB" id="A0A9P4TZH0"/>
<evidence type="ECO:0000256" key="4">
    <source>
        <dbReference type="ARBA" id="ARBA00022989"/>
    </source>
</evidence>
<keyword evidence="3 11" id="KW-0812">Transmembrane</keyword>
<evidence type="ECO:0000256" key="7">
    <source>
        <dbReference type="ARBA" id="ARBA00023288"/>
    </source>
</evidence>
<keyword evidence="8 11" id="KW-0012">Acyltransferase</keyword>
<gene>
    <name evidence="13" type="ORF">EJ08DRAFT_185805</name>
</gene>
<dbReference type="PANTHER" id="PTHR22883">
    <property type="entry name" value="ZINC FINGER DHHC DOMAIN CONTAINING PROTEIN"/>
    <property type="match status" value="1"/>
</dbReference>
<evidence type="ECO:0000313" key="13">
    <source>
        <dbReference type="EMBL" id="KAF2431391.1"/>
    </source>
</evidence>
<dbReference type="PROSITE" id="PS50216">
    <property type="entry name" value="DHHC"/>
    <property type="match status" value="1"/>
</dbReference>
<feature type="transmembrane region" description="Helical" evidence="11">
    <location>
        <begin position="20"/>
        <end position="42"/>
    </location>
</feature>
<dbReference type="InterPro" id="IPR001594">
    <property type="entry name" value="Palmitoyltrfase_DHHC"/>
</dbReference>
<dbReference type="EC" id="2.3.1.225" evidence="11"/>
<dbReference type="GO" id="GO:0006612">
    <property type="term" value="P:protein targeting to membrane"/>
    <property type="evidence" value="ECO:0007669"/>
    <property type="project" value="TreeGrafter"/>
</dbReference>
<name>A0A9P4TZH0_9PEZI</name>
<keyword evidence="2 11" id="KW-0808">Transferase</keyword>
<feature type="transmembrane region" description="Helical" evidence="11">
    <location>
        <begin position="176"/>
        <end position="198"/>
    </location>
</feature>
<dbReference type="Proteomes" id="UP000800235">
    <property type="component" value="Unassembled WGS sequence"/>
</dbReference>
<evidence type="ECO:0000256" key="8">
    <source>
        <dbReference type="ARBA" id="ARBA00023315"/>
    </source>
</evidence>
<evidence type="ECO:0000256" key="1">
    <source>
        <dbReference type="ARBA" id="ARBA00004141"/>
    </source>
</evidence>
<evidence type="ECO:0000256" key="9">
    <source>
        <dbReference type="ARBA" id="ARBA00038298"/>
    </source>
</evidence>